<dbReference type="AlphaFoldDB" id="A0A369KTL1"/>
<feature type="chain" id="PRO_5016711841" evidence="1">
    <location>
        <begin position="19"/>
        <end position="445"/>
    </location>
</feature>
<proteinExistence type="predicted"/>
<evidence type="ECO:0000256" key="1">
    <source>
        <dbReference type="SAM" id="SignalP"/>
    </source>
</evidence>
<accession>A0A369KTL1</accession>
<keyword evidence="3" id="KW-1185">Reference proteome</keyword>
<feature type="signal peptide" evidence="1">
    <location>
        <begin position="1"/>
        <end position="18"/>
    </location>
</feature>
<gene>
    <name evidence="2" type="ORF">DCC88_02445</name>
</gene>
<organism evidence="2 3">
    <name type="scientific">Spirobacillus cienkowskii</name>
    <dbReference type="NCBI Taxonomy" id="495820"/>
    <lineage>
        <taxon>Bacteria</taxon>
        <taxon>Pseudomonadati</taxon>
        <taxon>Bdellovibrionota</taxon>
        <taxon>Oligoflexia</taxon>
        <taxon>Silvanigrellales</taxon>
        <taxon>Spirobacillus</taxon>
    </lineage>
</organism>
<reference evidence="2" key="1">
    <citation type="submission" date="2018-04" db="EMBL/GenBank/DDBJ databases">
        <title>Draft genome sequence of the Candidatus Spirobacillus cienkowskii, a pathogen of freshwater Daphnia species, reconstructed from hemolymph metagenomic reads.</title>
        <authorList>
            <person name="Bresciani L."/>
            <person name="Lemos L.N."/>
            <person name="Wale N."/>
            <person name="Lin J.Y."/>
            <person name="Fernandes G.R."/>
            <person name="Duffy M.A."/>
            <person name="Rodrigues J.M."/>
        </authorList>
    </citation>
    <scope>NUCLEOTIDE SEQUENCE [LARGE SCALE GENOMIC DNA]</scope>
    <source>
        <strain evidence="2">Binning01</strain>
    </source>
</reference>
<dbReference type="EMBL" id="QOVW01000016">
    <property type="protein sequence ID" value="RDB36932.1"/>
    <property type="molecule type" value="Genomic_DNA"/>
</dbReference>
<name>A0A369KTL1_9BACT</name>
<protein>
    <submittedName>
        <fullName evidence="2">Uncharacterized protein</fullName>
    </submittedName>
</protein>
<evidence type="ECO:0000313" key="3">
    <source>
        <dbReference type="Proteomes" id="UP000253934"/>
    </source>
</evidence>
<comment type="caution">
    <text evidence="2">The sequence shown here is derived from an EMBL/GenBank/DDBJ whole genome shotgun (WGS) entry which is preliminary data.</text>
</comment>
<sequence length="445" mass="53541">MKKLVTATLMLFQTVAYANSKYMKNSEEVIKHEKEVIFPEIIFSMYKYNLSDRKDNLKIIIEDYNNNKIKLENLIIEFDNLYKNIVIDEIVSFDEADNLRNKIDRLSSLKSTIRNSMFEFRESELRIRKIDKSFDNYCEESNLIFDSKEINLHPLIAERSIYLDDRYTSDILRMGVAAILEIKFKRRDMRNIEYWSVNESLEFHEAKNWYYKNTWVKQPQKIKELALSICKNLPSEFVLTEEQVKNKEFIFNFVSHLKGMIDSSIQSIDKFYNNKVYTTDQLKALIDRLNYLSGDIDLNELKRFDDKLTLFYIFMDNEINRLKNDVKNSVRKFIDEQAIKESDSYKEKSRQYENLSRARSIFYQDILHKSSQDLLKIYLNYQNNCKEYITQKQVLYAKIDSDVKKMRENYENDYNRNDPFFRNIDNKVSILKDENNKRQQKICNK</sequence>
<dbReference type="Proteomes" id="UP000253934">
    <property type="component" value="Unassembled WGS sequence"/>
</dbReference>
<evidence type="ECO:0000313" key="2">
    <source>
        <dbReference type="EMBL" id="RDB36932.1"/>
    </source>
</evidence>
<keyword evidence="1" id="KW-0732">Signal</keyword>